<dbReference type="OrthoDB" id="343560at2"/>
<feature type="transmembrane region" description="Helical" evidence="1">
    <location>
        <begin position="62"/>
        <end position="81"/>
    </location>
</feature>
<accession>A0A2K3UTD2</accession>
<evidence type="ECO:0000313" key="2">
    <source>
        <dbReference type="EMBL" id="PNY79803.1"/>
    </source>
</evidence>
<proteinExistence type="predicted"/>
<feature type="transmembrane region" description="Helical" evidence="1">
    <location>
        <begin position="88"/>
        <end position="108"/>
    </location>
</feature>
<dbReference type="EMBL" id="PPPD01000002">
    <property type="protein sequence ID" value="PNY79803.1"/>
    <property type="molecule type" value="Genomic_DNA"/>
</dbReference>
<dbReference type="Proteomes" id="UP000236379">
    <property type="component" value="Unassembled WGS sequence"/>
</dbReference>
<protein>
    <submittedName>
        <fullName evidence="2">Uncharacterized protein</fullName>
    </submittedName>
</protein>
<feature type="transmembrane region" description="Helical" evidence="1">
    <location>
        <begin position="165"/>
        <end position="183"/>
    </location>
</feature>
<comment type="caution">
    <text evidence="2">The sequence shown here is derived from an EMBL/GenBank/DDBJ whole genome shotgun (WGS) entry which is preliminary data.</text>
</comment>
<reference evidence="2 3" key="1">
    <citation type="submission" date="2018-01" db="EMBL/GenBank/DDBJ databases">
        <title>Deinococcus koreensis sp. nov., a radiation-resistant bacterium isolated from river water.</title>
        <authorList>
            <person name="Choi A."/>
        </authorList>
    </citation>
    <scope>NUCLEOTIDE SEQUENCE [LARGE SCALE GENOMIC DNA]</scope>
    <source>
        <strain evidence="2 3">SJW1-2</strain>
    </source>
</reference>
<feature type="transmembrane region" description="Helical" evidence="1">
    <location>
        <begin position="27"/>
        <end position="47"/>
    </location>
</feature>
<keyword evidence="1" id="KW-1133">Transmembrane helix</keyword>
<gene>
    <name evidence="2" type="ORF">CVO96_17830</name>
</gene>
<feature type="transmembrane region" description="Helical" evidence="1">
    <location>
        <begin position="265"/>
        <end position="285"/>
    </location>
</feature>
<feature type="transmembrane region" description="Helical" evidence="1">
    <location>
        <begin position="297"/>
        <end position="317"/>
    </location>
</feature>
<dbReference type="AlphaFoldDB" id="A0A2K3UTD2"/>
<keyword evidence="1" id="KW-0812">Transmembrane</keyword>
<name>A0A2K3UTD2_9DEIO</name>
<organism evidence="2 3">
    <name type="scientific">Deinococcus koreensis</name>
    <dbReference type="NCBI Taxonomy" id="2054903"/>
    <lineage>
        <taxon>Bacteria</taxon>
        <taxon>Thermotogati</taxon>
        <taxon>Deinococcota</taxon>
        <taxon>Deinococci</taxon>
        <taxon>Deinococcales</taxon>
        <taxon>Deinococcaceae</taxon>
        <taxon>Deinococcus</taxon>
    </lineage>
</organism>
<evidence type="ECO:0000256" key="1">
    <source>
        <dbReference type="SAM" id="Phobius"/>
    </source>
</evidence>
<sequence>MLTSPPQPTPPLPLRWLRTLWQTHPPLLISGLLFAAMVVFFGAGILLDGRTVLGAPAWLKPTKFAVSFVIYNLTLLWMLGFVEGRPRLVSALAWLIVATSLIETLAIAGQAARGTTSHYNTATALDAAVWSVMGATIIVLWLTHLGITLLIVFQRFGHPAFALSLRLGLGITLLGLLEAFLMASPLGQALASAGGVSSPVALAGIAGAHSVGVADGGAGLPVLGWSTEGGDLRAGHFNGIHALQVLPLCAWLLTRLRLSVPQQVALVRTAGASYLAVMVLVVWQALRGQPITAPDALTAAVFAAIVLSAGASAVLIWRRPSPARAA</sequence>
<dbReference type="RefSeq" id="WP_103313787.1">
    <property type="nucleotide sequence ID" value="NZ_PPPD01000002.1"/>
</dbReference>
<evidence type="ECO:0000313" key="3">
    <source>
        <dbReference type="Proteomes" id="UP000236379"/>
    </source>
</evidence>
<keyword evidence="1" id="KW-0472">Membrane</keyword>
<feature type="transmembrane region" description="Helical" evidence="1">
    <location>
        <begin position="128"/>
        <end position="153"/>
    </location>
</feature>
<keyword evidence="3" id="KW-1185">Reference proteome</keyword>